<feature type="transmembrane region" description="Helical" evidence="6">
    <location>
        <begin position="352"/>
        <end position="374"/>
    </location>
</feature>
<feature type="transmembrane region" description="Helical" evidence="6">
    <location>
        <begin position="50"/>
        <end position="78"/>
    </location>
</feature>
<protein>
    <submittedName>
        <fullName evidence="7">LPS export ABC transporter permease LptG</fullName>
    </submittedName>
</protein>
<dbReference type="InterPro" id="IPR005495">
    <property type="entry name" value="LptG/LptF_permease"/>
</dbReference>
<evidence type="ECO:0000256" key="6">
    <source>
        <dbReference type="SAM" id="Phobius"/>
    </source>
</evidence>
<name>A0ABR6Z5Y3_9BURK</name>
<dbReference type="EMBL" id="JACOFX010000001">
    <property type="protein sequence ID" value="MBC3906572.1"/>
    <property type="molecule type" value="Genomic_DNA"/>
</dbReference>
<dbReference type="PANTHER" id="PTHR33529:SF2">
    <property type="entry name" value="LIPOPOLYSACCHARIDE EXPORT SYSTEM PERMEASE PROTEIN LPTG"/>
    <property type="match status" value="1"/>
</dbReference>
<proteinExistence type="predicted"/>
<evidence type="ECO:0000256" key="4">
    <source>
        <dbReference type="ARBA" id="ARBA00022989"/>
    </source>
</evidence>
<keyword evidence="8" id="KW-1185">Reference proteome</keyword>
<dbReference type="Proteomes" id="UP000646911">
    <property type="component" value="Unassembled WGS sequence"/>
</dbReference>
<comment type="subcellular location">
    <subcellularLocation>
        <location evidence="1">Cell membrane</location>
        <topology evidence="1">Multi-pass membrane protein</topology>
    </subcellularLocation>
</comment>
<accession>A0ABR6Z5Y3</accession>
<sequence>MKILQRYFGVEILRAVLFVMLALLALFSFFDLVSELQSSVNKGGYQLKHAVLYVFLGWPGYIYEFMPIAVLIGTIYVLAQFASNSEFTIMRASSMSTMMAGMILVKIGMVFVVLTFLFGEVISPISSKLAEKMKLSAIGESLAQEFRTGLWTKDLVRENGLTGDVIGSRFLNVKEVLPNRHLKSVKIFEFDKNFHLSREMTATGAEYLGNNTWRLSDVIETSFPKTLTSEDIAAVKSQKLASRDVVSEVTPDILSVLFADPDRMSATDLAAFTKHLADNKQDSERYEIAFWKKVTYPFAVLVMMALALPFAYLHVRSGGVSFKIFSGIMIGMVFYLTNALFSHVGLLNTWPAPVTALVPSVLFLVIAALGLRYVERN</sequence>
<keyword evidence="4 6" id="KW-1133">Transmembrane helix</keyword>
<feature type="transmembrane region" description="Helical" evidence="6">
    <location>
        <begin position="325"/>
        <end position="346"/>
    </location>
</feature>
<evidence type="ECO:0000313" key="8">
    <source>
        <dbReference type="Proteomes" id="UP000646911"/>
    </source>
</evidence>
<dbReference type="NCBIfam" id="TIGR04408">
    <property type="entry name" value="LptG_lptG"/>
    <property type="match status" value="1"/>
</dbReference>
<feature type="transmembrane region" description="Helical" evidence="6">
    <location>
        <begin position="99"/>
        <end position="119"/>
    </location>
</feature>
<feature type="transmembrane region" description="Helical" evidence="6">
    <location>
        <begin position="294"/>
        <end position="313"/>
    </location>
</feature>
<dbReference type="RefSeq" id="WP_186951776.1">
    <property type="nucleotide sequence ID" value="NZ_JACOFX010000001.1"/>
</dbReference>
<dbReference type="PANTHER" id="PTHR33529">
    <property type="entry name" value="SLR0882 PROTEIN-RELATED"/>
    <property type="match status" value="1"/>
</dbReference>
<organism evidence="7 8">
    <name type="scientific">Undibacterium umbellatum</name>
    <dbReference type="NCBI Taxonomy" id="2762300"/>
    <lineage>
        <taxon>Bacteria</taxon>
        <taxon>Pseudomonadati</taxon>
        <taxon>Pseudomonadota</taxon>
        <taxon>Betaproteobacteria</taxon>
        <taxon>Burkholderiales</taxon>
        <taxon>Oxalobacteraceae</taxon>
        <taxon>Undibacterium</taxon>
    </lineage>
</organism>
<keyword evidence="5 6" id="KW-0472">Membrane</keyword>
<evidence type="ECO:0000256" key="5">
    <source>
        <dbReference type="ARBA" id="ARBA00023136"/>
    </source>
</evidence>
<evidence type="ECO:0000256" key="1">
    <source>
        <dbReference type="ARBA" id="ARBA00004651"/>
    </source>
</evidence>
<comment type="caution">
    <text evidence="7">The sequence shown here is derived from an EMBL/GenBank/DDBJ whole genome shotgun (WGS) entry which is preliminary data.</text>
</comment>
<feature type="transmembrane region" description="Helical" evidence="6">
    <location>
        <begin position="12"/>
        <end position="30"/>
    </location>
</feature>
<evidence type="ECO:0000256" key="2">
    <source>
        <dbReference type="ARBA" id="ARBA00022475"/>
    </source>
</evidence>
<reference evidence="7 8" key="1">
    <citation type="submission" date="2020-08" db="EMBL/GenBank/DDBJ databases">
        <title>Novel species isolated from subtropical streams in China.</title>
        <authorList>
            <person name="Lu H."/>
        </authorList>
    </citation>
    <scope>NUCLEOTIDE SEQUENCE [LARGE SCALE GENOMIC DNA]</scope>
    <source>
        <strain evidence="7 8">NL8W</strain>
    </source>
</reference>
<keyword evidence="2" id="KW-1003">Cell membrane</keyword>
<keyword evidence="3 6" id="KW-0812">Transmembrane</keyword>
<dbReference type="InterPro" id="IPR030923">
    <property type="entry name" value="LptG"/>
</dbReference>
<dbReference type="Pfam" id="PF03739">
    <property type="entry name" value="LptF_LptG"/>
    <property type="match status" value="1"/>
</dbReference>
<evidence type="ECO:0000313" key="7">
    <source>
        <dbReference type="EMBL" id="MBC3906572.1"/>
    </source>
</evidence>
<evidence type="ECO:0000256" key="3">
    <source>
        <dbReference type="ARBA" id="ARBA00022692"/>
    </source>
</evidence>
<gene>
    <name evidence="7" type="primary">lptG</name>
    <name evidence="7" type="ORF">H8L47_03215</name>
</gene>